<dbReference type="InterPro" id="IPR017825">
    <property type="entry name" value="Lycopene_cyclase_dom"/>
</dbReference>
<keyword evidence="6 8" id="KW-0472">Membrane</keyword>
<dbReference type="EMBL" id="SWMS01000003">
    <property type="protein sequence ID" value="TKG72038.1"/>
    <property type="molecule type" value="Genomic_DNA"/>
</dbReference>
<dbReference type="Proteomes" id="UP000309992">
    <property type="component" value="Unassembled WGS sequence"/>
</dbReference>
<evidence type="ECO:0000313" key="10">
    <source>
        <dbReference type="Proteomes" id="UP000309992"/>
    </source>
</evidence>
<evidence type="ECO:0000256" key="6">
    <source>
        <dbReference type="ARBA" id="ARBA00023136"/>
    </source>
</evidence>
<keyword evidence="7" id="KW-0413">Isomerase</keyword>
<evidence type="ECO:0000256" key="5">
    <source>
        <dbReference type="ARBA" id="ARBA00022989"/>
    </source>
</evidence>
<comment type="caution">
    <text evidence="9">The sequence shown here is derived from an EMBL/GenBank/DDBJ whole genome shotgun (WGS) entry which is preliminary data.</text>
</comment>
<comment type="pathway">
    <text evidence="2">Carotenoid biosynthesis.</text>
</comment>
<evidence type="ECO:0000256" key="2">
    <source>
        <dbReference type="ARBA" id="ARBA00004829"/>
    </source>
</evidence>
<keyword evidence="3 8" id="KW-0812">Transmembrane</keyword>
<dbReference type="RefSeq" id="WP_112269144.1">
    <property type="nucleotide sequence ID" value="NZ_SWMS01000003.1"/>
</dbReference>
<evidence type="ECO:0000313" key="9">
    <source>
        <dbReference type="EMBL" id="TKG72038.1"/>
    </source>
</evidence>
<keyword evidence="5 8" id="KW-1133">Transmembrane helix</keyword>
<feature type="transmembrane region" description="Helical" evidence="8">
    <location>
        <begin position="6"/>
        <end position="28"/>
    </location>
</feature>
<keyword evidence="4" id="KW-0125">Carotenoid biosynthesis</keyword>
<dbReference type="NCBIfam" id="TIGR03462">
    <property type="entry name" value="CarR_dom_SF"/>
    <property type="match status" value="1"/>
</dbReference>
<evidence type="ECO:0000256" key="1">
    <source>
        <dbReference type="ARBA" id="ARBA00004141"/>
    </source>
</evidence>
<reference evidence="9 10" key="1">
    <citation type="journal article" date="2015" name="Antonie Van Leeuwenhoek">
        <title>Prauserella endophytica sp. nov., an endophytic actinobacterium isolated from Tamarix taklamakanensis.</title>
        <authorList>
            <person name="Liu J.M."/>
            <person name="Habden X."/>
            <person name="Guo L."/>
            <person name="Tuo L."/>
            <person name="Jiang Z.K."/>
            <person name="Liu S.W."/>
            <person name="Liu X.F."/>
            <person name="Chen L."/>
            <person name="Li R.F."/>
            <person name="Zhang Y.Q."/>
            <person name="Sun C.H."/>
        </authorList>
    </citation>
    <scope>NUCLEOTIDE SEQUENCE [LARGE SCALE GENOMIC DNA]</scope>
    <source>
        <strain evidence="9 10">CGMCC 4.7182</strain>
    </source>
</reference>
<protein>
    <submittedName>
        <fullName evidence="9">Lycopene cyclase domain-containing protein</fullName>
    </submittedName>
</protein>
<organism evidence="9 10">
    <name type="scientific">Prauserella endophytica</name>
    <dbReference type="NCBI Taxonomy" id="1592324"/>
    <lineage>
        <taxon>Bacteria</taxon>
        <taxon>Bacillati</taxon>
        <taxon>Actinomycetota</taxon>
        <taxon>Actinomycetes</taxon>
        <taxon>Pseudonocardiales</taxon>
        <taxon>Pseudonocardiaceae</taxon>
        <taxon>Prauserella</taxon>
        <taxon>Prauserella coralliicola group</taxon>
    </lineage>
</organism>
<proteinExistence type="predicted"/>
<accession>A0ABY2S814</accession>
<evidence type="ECO:0000256" key="3">
    <source>
        <dbReference type="ARBA" id="ARBA00022692"/>
    </source>
</evidence>
<evidence type="ECO:0000256" key="8">
    <source>
        <dbReference type="SAM" id="Phobius"/>
    </source>
</evidence>
<keyword evidence="10" id="KW-1185">Reference proteome</keyword>
<evidence type="ECO:0000256" key="7">
    <source>
        <dbReference type="ARBA" id="ARBA00023235"/>
    </source>
</evidence>
<name>A0ABY2S814_9PSEU</name>
<evidence type="ECO:0000256" key="4">
    <source>
        <dbReference type="ARBA" id="ARBA00022746"/>
    </source>
</evidence>
<feature type="transmembrane region" description="Helical" evidence="8">
    <location>
        <begin position="40"/>
        <end position="63"/>
    </location>
</feature>
<sequence length="111" mass="11993">MESTDHLHYLLVLAACVAVTLPLEFLGAGVYRRPRRLVRALLPAAALFAAWDLAAIAGGVWSIDSRYTLGVYVAPGMPLEEALFFLVIPLCGLLTFEAVRAVLGRRIGARA</sequence>
<comment type="subcellular location">
    <subcellularLocation>
        <location evidence="1">Membrane</location>
        <topology evidence="1">Multi-pass membrane protein</topology>
    </subcellularLocation>
</comment>
<gene>
    <name evidence="9" type="ORF">FCN18_07110</name>
</gene>
<feature type="transmembrane region" description="Helical" evidence="8">
    <location>
        <begin position="83"/>
        <end position="103"/>
    </location>
</feature>